<evidence type="ECO:0000313" key="4">
    <source>
        <dbReference type="Proteomes" id="UP000195913"/>
    </source>
</evidence>
<dbReference type="Proteomes" id="UP000195913">
    <property type="component" value="Unassembled WGS sequence"/>
</dbReference>
<dbReference type="AlphaFoldDB" id="A0A1R4GUZ5"/>
<feature type="signal peptide" evidence="1">
    <location>
        <begin position="1"/>
        <end position="27"/>
    </location>
</feature>
<name>A0A1R4GUZ5_9MICC</name>
<accession>A0A1R4GUZ5</accession>
<evidence type="ECO:0000256" key="1">
    <source>
        <dbReference type="SAM" id="SignalP"/>
    </source>
</evidence>
<organism evidence="3 4">
    <name type="scientific">Arthrobacter rhombi</name>
    <dbReference type="NCBI Taxonomy" id="71253"/>
    <lineage>
        <taxon>Bacteria</taxon>
        <taxon>Bacillati</taxon>
        <taxon>Actinomycetota</taxon>
        <taxon>Actinomycetes</taxon>
        <taxon>Micrococcales</taxon>
        <taxon>Micrococcaceae</taxon>
        <taxon>Arthrobacter</taxon>
    </lineage>
</organism>
<evidence type="ECO:0000313" key="3">
    <source>
        <dbReference type="EMBL" id="SJM72009.1"/>
    </source>
</evidence>
<protein>
    <recommendedName>
        <fullName evidence="2">GerMN domain-containing protein</fullName>
    </recommendedName>
</protein>
<feature type="chain" id="PRO_5038465428" description="GerMN domain-containing protein" evidence="1">
    <location>
        <begin position="28"/>
        <end position="309"/>
    </location>
</feature>
<dbReference type="InterPro" id="IPR019606">
    <property type="entry name" value="GerMN"/>
</dbReference>
<keyword evidence="1" id="KW-0732">Signal</keyword>
<evidence type="ECO:0000259" key="2">
    <source>
        <dbReference type="SMART" id="SM00909"/>
    </source>
</evidence>
<dbReference type="Pfam" id="PF10646">
    <property type="entry name" value="Germane"/>
    <property type="match status" value="1"/>
</dbReference>
<sequence length="309" mass="32956">MIAAPTSRRMRGRMVMLVAVLSLGTVAACVGTPEGAPTSMPAATDVSSSVAGRSSSAALESLSGPHLSPIYWLGERDSTVYLYREYLAAEDQGDPVTTAIKYLTEHQPDDPDYFNLWSKPTRIGTSIDANNVITVDLSADAFSRKLDEGLAQRAIQQLVYTATAAASAAGLIGQDPPASVNILVDGHSGFNAFGHVELTGPIRRNTRFRAPIWIIDPQEGAKVPAGKLKVQGTSVAFPGGTQWELMRAEGKEEVRVDSGTMKLGEGDLADNTFALTTDVEKGDYTLAVWGSKDDSTARQSEDSTTFTVK</sequence>
<keyword evidence="4" id="KW-1185">Reference proteome</keyword>
<proteinExistence type="predicted"/>
<reference evidence="3 4" key="1">
    <citation type="submission" date="2017-02" db="EMBL/GenBank/DDBJ databases">
        <authorList>
            <person name="Peterson S.W."/>
        </authorList>
    </citation>
    <scope>NUCLEOTIDE SEQUENCE [LARGE SCALE GENOMIC DNA]</scope>
    <source>
        <strain evidence="3 4">B Ar 00.02</strain>
    </source>
</reference>
<dbReference type="EMBL" id="FUHW01000046">
    <property type="protein sequence ID" value="SJM72009.1"/>
    <property type="molecule type" value="Genomic_DNA"/>
</dbReference>
<feature type="domain" description="GerMN" evidence="2">
    <location>
        <begin position="96"/>
        <end position="193"/>
    </location>
</feature>
<gene>
    <name evidence="3" type="ORF">FM101_14185</name>
</gene>
<dbReference type="SMART" id="SM00909">
    <property type="entry name" value="Germane"/>
    <property type="match status" value="1"/>
</dbReference>